<evidence type="ECO:0000313" key="1">
    <source>
        <dbReference type="Proteomes" id="UP000095283"/>
    </source>
</evidence>
<dbReference type="AlphaFoldDB" id="A0A1I7XRF9"/>
<dbReference type="WBParaSite" id="Hba_20115">
    <property type="protein sequence ID" value="Hba_20115"/>
    <property type="gene ID" value="Hba_20115"/>
</dbReference>
<proteinExistence type="predicted"/>
<dbReference type="Proteomes" id="UP000095283">
    <property type="component" value="Unplaced"/>
</dbReference>
<protein>
    <submittedName>
        <fullName evidence="2">Uncharacterized protein</fullName>
    </submittedName>
</protein>
<name>A0A1I7XRF9_HETBA</name>
<organism evidence="1 2">
    <name type="scientific">Heterorhabditis bacteriophora</name>
    <name type="common">Entomopathogenic nematode worm</name>
    <dbReference type="NCBI Taxonomy" id="37862"/>
    <lineage>
        <taxon>Eukaryota</taxon>
        <taxon>Metazoa</taxon>
        <taxon>Ecdysozoa</taxon>
        <taxon>Nematoda</taxon>
        <taxon>Chromadorea</taxon>
        <taxon>Rhabditida</taxon>
        <taxon>Rhabditina</taxon>
        <taxon>Rhabditomorpha</taxon>
        <taxon>Strongyloidea</taxon>
        <taxon>Heterorhabditidae</taxon>
        <taxon>Heterorhabditis</taxon>
    </lineage>
</organism>
<keyword evidence="1" id="KW-1185">Reference proteome</keyword>
<reference evidence="2" key="1">
    <citation type="submission" date="2016-11" db="UniProtKB">
        <authorList>
            <consortium name="WormBaseParasite"/>
        </authorList>
    </citation>
    <scope>IDENTIFICATION</scope>
</reference>
<sequence length="72" mass="8089">MSLRREQAWGIGQSYFSPYTGTRLAAAHDEHIMDDFTLASEITLSHDEPVENWNGSKDHINAAATSIYFSND</sequence>
<accession>A0A1I7XRF9</accession>
<evidence type="ECO:0000313" key="2">
    <source>
        <dbReference type="WBParaSite" id="Hba_20115"/>
    </source>
</evidence>